<dbReference type="Proteomes" id="UP000616143">
    <property type="component" value="Unassembled WGS sequence"/>
</dbReference>
<reference evidence="2" key="1">
    <citation type="journal article" date="2014" name="Int. J. Syst. Evol. Microbiol.">
        <title>Complete genome sequence of Corynebacterium casei LMG S-19264T (=DSM 44701T), isolated from a smear-ripened cheese.</title>
        <authorList>
            <consortium name="US DOE Joint Genome Institute (JGI-PGF)"/>
            <person name="Walter F."/>
            <person name="Albersmeier A."/>
            <person name="Kalinowski J."/>
            <person name="Ruckert C."/>
        </authorList>
    </citation>
    <scope>NUCLEOTIDE SEQUENCE</scope>
    <source>
        <strain evidence="2">JCM 31740</strain>
    </source>
</reference>
<dbReference type="EMBL" id="BMQS01000022">
    <property type="protein sequence ID" value="GGU02319.1"/>
    <property type="molecule type" value="Genomic_DNA"/>
</dbReference>
<sequence>MLYLDVFYPSHIGRVFIHKLFQRIWEKFKTYIEEKELMKEREVEARKLTGKKVVKGRVYQYEYYTLPLNLYVPKSMVEKFGTRFYLQVDEDSGIIIIRPKGEKAQ</sequence>
<dbReference type="EMBL" id="AP018553">
    <property type="protein sequence ID" value="BBD71828.1"/>
    <property type="molecule type" value="Genomic_DNA"/>
</dbReference>
<proteinExistence type="predicted"/>
<organism evidence="1 3">
    <name type="scientific">Sulfodiicoccus acidiphilus</name>
    <dbReference type="NCBI Taxonomy" id="1670455"/>
    <lineage>
        <taxon>Archaea</taxon>
        <taxon>Thermoproteota</taxon>
        <taxon>Thermoprotei</taxon>
        <taxon>Sulfolobales</taxon>
        <taxon>Sulfolobaceae</taxon>
        <taxon>Sulfodiicoccus</taxon>
    </lineage>
</organism>
<dbReference type="Proteomes" id="UP000276741">
    <property type="component" value="Chromosome"/>
</dbReference>
<dbReference type="AlphaFoldDB" id="A0A348B0X6"/>
<name>A0A348B0X6_9CREN</name>
<gene>
    <name evidence="2" type="ORF">GCM10007116_19180</name>
    <name evidence="1" type="ORF">HS1genome_0217</name>
</gene>
<reference evidence="1" key="3">
    <citation type="journal article" date="2019" name="BMC Res. Notes">
        <title>Complete genome sequence of the Sulfodiicoccus acidiphilus strain HS-1T, the first crenarchaeon that lacks polB3, isolated from an acidic hot spring in Ohwaku-dani, Hakone, Japan.</title>
        <authorList>
            <person name="Sakai H.D."/>
            <person name="Kurosawa N."/>
        </authorList>
    </citation>
    <scope>NUCLEOTIDE SEQUENCE</scope>
    <source>
        <strain evidence="1">HS-1</strain>
    </source>
</reference>
<keyword evidence="3" id="KW-1185">Reference proteome</keyword>
<evidence type="ECO:0000313" key="3">
    <source>
        <dbReference type="Proteomes" id="UP000276741"/>
    </source>
</evidence>
<evidence type="ECO:0000313" key="2">
    <source>
        <dbReference type="EMBL" id="GGU02319.1"/>
    </source>
</evidence>
<protein>
    <submittedName>
        <fullName evidence="1">Uncharacterized protein</fullName>
    </submittedName>
</protein>
<reference evidence="3" key="2">
    <citation type="submission" date="2018-04" db="EMBL/GenBank/DDBJ databases">
        <title>Complete genome sequence of Sulfodiicoccus acidiphilus strain HS-1.</title>
        <authorList>
            <person name="Sakai H.D."/>
            <person name="Kurosawa N."/>
        </authorList>
    </citation>
    <scope>NUCLEOTIDE SEQUENCE [LARGE SCALE GENOMIC DNA]</scope>
    <source>
        <strain evidence="3">HS-1</strain>
    </source>
</reference>
<evidence type="ECO:0000313" key="1">
    <source>
        <dbReference type="EMBL" id="BBD71828.1"/>
    </source>
</evidence>
<reference evidence="2" key="4">
    <citation type="submission" date="2020-09" db="EMBL/GenBank/DDBJ databases">
        <authorList>
            <person name="Sun Q."/>
            <person name="Ohkuma M."/>
        </authorList>
    </citation>
    <scope>NUCLEOTIDE SEQUENCE</scope>
    <source>
        <strain evidence="2">JCM 31740</strain>
    </source>
</reference>
<dbReference type="KEGG" id="sacd:HS1genome_0217"/>
<accession>A0A348B0X6</accession>